<dbReference type="InterPro" id="IPR002100">
    <property type="entry name" value="TF_MADSbox"/>
</dbReference>
<evidence type="ECO:0000256" key="2">
    <source>
        <dbReference type="ARBA" id="ARBA00023015"/>
    </source>
</evidence>
<feature type="region of interest" description="Disordered" evidence="6">
    <location>
        <begin position="72"/>
        <end position="138"/>
    </location>
</feature>
<evidence type="ECO:0000256" key="1">
    <source>
        <dbReference type="ARBA" id="ARBA00004123"/>
    </source>
</evidence>
<feature type="compositionally biased region" description="Pro residues" evidence="6">
    <location>
        <begin position="255"/>
        <end position="271"/>
    </location>
</feature>
<feature type="compositionally biased region" description="Acidic residues" evidence="6">
    <location>
        <begin position="100"/>
        <end position="109"/>
    </location>
</feature>
<name>A0A060TF88_BLAAD</name>
<feature type="compositionally biased region" description="Low complexity" evidence="6">
    <location>
        <begin position="400"/>
        <end position="416"/>
    </location>
</feature>
<feature type="compositionally biased region" description="Low complexity" evidence="6">
    <location>
        <begin position="232"/>
        <end position="246"/>
    </location>
</feature>
<feature type="compositionally biased region" description="Polar residues" evidence="6">
    <location>
        <begin position="504"/>
        <end position="516"/>
    </location>
</feature>
<dbReference type="PROSITE" id="PS00350">
    <property type="entry name" value="MADS_BOX_1"/>
    <property type="match status" value="1"/>
</dbReference>
<keyword evidence="2" id="KW-0805">Transcription regulation</keyword>
<feature type="compositionally biased region" description="Low complexity" evidence="6">
    <location>
        <begin position="566"/>
        <end position="588"/>
    </location>
</feature>
<dbReference type="GO" id="GO:0005634">
    <property type="term" value="C:nucleus"/>
    <property type="evidence" value="ECO:0007669"/>
    <property type="project" value="UniProtKB-SubCell"/>
</dbReference>
<feature type="compositionally biased region" description="Low complexity" evidence="6">
    <location>
        <begin position="176"/>
        <end position="196"/>
    </location>
</feature>
<protein>
    <submittedName>
        <fullName evidence="8">ARAD1D13750p</fullName>
    </submittedName>
</protein>
<evidence type="ECO:0000256" key="4">
    <source>
        <dbReference type="ARBA" id="ARBA00023163"/>
    </source>
</evidence>
<keyword evidence="3" id="KW-0238">DNA-binding</keyword>
<dbReference type="AlphaFoldDB" id="A0A060TF88"/>
<sequence>MGRRKIAIQPLTDERNRSVTFLKRKAGLFKKAYELAVLCQVDITVIIFGHNNKLYEFSSVDDSQSVVDRFKITQPHEAKRPSDYDKSAPTKGHGHHDSADLDDDDDSDDGTPVPTNRSHKPEHRKHSSLSAIPHNMANVPKPEQLKEDYHRQAPPTGATGAPVPVATAQMRTQHSPAPNQYQFYPPQQPSQQGYHPPMVPQYEYVDSYPGGQRQAYRYPMHQGQQPQPPPQHQQHQQGQQMMPQHPHQLHHHPSAPAPGAPPPPPPPPPPQAHMAGYAQGAAPPPPPSNQGQFYMMDKIPPASLARSQSVDLPPQAHRRMPMDYDASPNLSNQATSPQSIISKYSLMSGSPQSHASAPSHTMRPKLKVQIPHGDSSESQISSTEKSKHSPRTPQIKSDGPNSPTNSNGDDSNDPNNKSQNGTKLEKGSNDDSTVTPKAESDGAPRSGGPRSAGGGGGGSSGSGQGSGSGGPWASLTLPPPSPSSYFNSNNPQGPGNPFGRPPLVTTTSNGGEQTPLSAALPSKYVHDLLPSPSNFYGTEWSMHFGPASGYPQSATGGNPIVQQFHQQSPVTTQAASSSTAATSGPSSSHNRPARTHLGANDMLPSPLQFATSSEDRKREGEGSSSGSDSKRQKT</sequence>
<dbReference type="GO" id="GO:0045944">
    <property type="term" value="P:positive regulation of transcription by RNA polymerase II"/>
    <property type="evidence" value="ECO:0007669"/>
    <property type="project" value="TreeGrafter"/>
</dbReference>
<feature type="compositionally biased region" description="Polar residues" evidence="6">
    <location>
        <begin position="550"/>
        <end position="565"/>
    </location>
</feature>
<dbReference type="EMBL" id="HG937694">
    <property type="protein sequence ID" value="CDP37537.1"/>
    <property type="molecule type" value="Genomic_DNA"/>
</dbReference>
<dbReference type="GO" id="GO:0000978">
    <property type="term" value="F:RNA polymerase II cis-regulatory region sequence-specific DNA binding"/>
    <property type="evidence" value="ECO:0007669"/>
    <property type="project" value="TreeGrafter"/>
</dbReference>
<feature type="compositionally biased region" description="Gly residues" evidence="6">
    <location>
        <begin position="450"/>
        <end position="470"/>
    </location>
</feature>
<accession>A0A060TF88</accession>
<organism evidence="8">
    <name type="scientific">Blastobotrys adeninivorans</name>
    <name type="common">Yeast</name>
    <name type="synonym">Arxula adeninivorans</name>
    <dbReference type="NCBI Taxonomy" id="409370"/>
    <lineage>
        <taxon>Eukaryota</taxon>
        <taxon>Fungi</taxon>
        <taxon>Dikarya</taxon>
        <taxon>Ascomycota</taxon>
        <taxon>Saccharomycotina</taxon>
        <taxon>Dipodascomycetes</taxon>
        <taxon>Dipodascales</taxon>
        <taxon>Trichomonascaceae</taxon>
        <taxon>Blastobotrys</taxon>
    </lineage>
</organism>
<comment type="subcellular location">
    <subcellularLocation>
        <location evidence="1">Nucleus</location>
    </subcellularLocation>
</comment>
<evidence type="ECO:0000256" key="5">
    <source>
        <dbReference type="ARBA" id="ARBA00023242"/>
    </source>
</evidence>
<evidence type="ECO:0000256" key="6">
    <source>
        <dbReference type="SAM" id="MobiDB-lite"/>
    </source>
</evidence>
<reference evidence="8" key="1">
    <citation type="submission" date="2014-02" db="EMBL/GenBank/DDBJ databases">
        <authorList>
            <person name="Genoscope - CEA"/>
        </authorList>
    </citation>
    <scope>NUCLEOTIDE SEQUENCE</scope>
    <source>
        <strain evidence="8">LS3</strain>
    </source>
</reference>
<gene>
    <name evidence="8" type="ORF">GNLVRS02_ARAD1D13750g</name>
</gene>
<feature type="domain" description="MADS-box" evidence="7">
    <location>
        <begin position="1"/>
        <end position="61"/>
    </location>
</feature>
<dbReference type="Gene3D" id="3.40.1810.10">
    <property type="entry name" value="Transcription factor, MADS-box"/>
    <property type="match status" value="1"/>
</dbReference>
<feature type="compositionally biased region" description="Basic residues" evidence="6">
    <location>
        <begin position="117"/>
        <end position="127"/>
    </location>
</feature>
<dbReference type="PROSITE" id="PS50066">
    <property type="entry name" value="MADS_BOX_2"/>
    <property type="match status" value="1"/>
</dbReference>
<feature type="compositionally biased region" description="Polar residues" evidence="6">
    <location>
        <begin position="328"/>
        <end position="359"/>
    </location>
</feature>
<dbReference type="SMART" id="SM00432">
    <property type="entry name" value="MADS"/>
    <property type="match status" value="1"/>
</dbReference>
<evidence type="ECO:0000259" key="7">
    <source>
        <dbReference type="PROSITE" id="PS50066"/>
    </source>
</evidence>
<dbReference type="GO" id="GO:0046983">
    <property type="term" value="F:protein dimerization activity"/>
    <property type="evidence" value="ECO:0007669"/>
    <property type="project" value="InterPro"/>
</dbReference>
<proteinExistence type="predicted"/>
<evidence type="ECO:0000256" key="3">
    <source>
        <dbReference type="ARBA" id="ARBA00023125"/>
    </source>
</evidence>
<keyword evidence="5" id="KW-0539">Nucleus</keyword>
<reference evidence="8" key="2">
    <citation type="submission" date="2014-06" db="EMBL/GenBank/DDBJ databases">
        <title>The complete genome of Blastobotrys (Arxula) adeninivorans LS3 - a yeast of biotechnological interest.</title>
        <authorList>
            <person name="Kunze G."/>
            <person name="Gaillardin C."/>
            <person name="Czernicka M."/>
            <person name="Durrens P."/>
            <person name="Martin T."/>
            <person name="Boer E."/>
            <person name="Gabaldon T."/>
            <person name="Cruz J."/>
            <person name="Talla E."/>
            <person name="Marck C."/>
            <person name="Goffeau A."/>
            <person name="Barbe V."/>
            <person name="Baret P."/>
            <person name="Baronian K."/>
            <person name="Beier S."/>
            <person name="Bleykasten C."/>
            <person name="Bode R."/>
            <person name="Casaregola S."/>
            <person name="Despons L."/>
            <person name="Fairhead C."/>
            <person name="Giersberg M."/>
            <person name="Gierski P."/>
            <person name="Hahnel U."/>
            <person name="Hartmann A."/>
            <person name="Jankowska D."/>
            <person name="Jubin C."/>
            <person name="Jung P."/>
            <person name="Lafontaine I."/>
            <person name="Leh-Louis V."/>
            <person name="Lemaire M."/>
            <person name="Marcet-Houben M."/>
            <person name="Mascher M."/>
            <person name="Morel G."/>
            <person name="Richard G.-F."/>
            <person name="Riechen J."/>
            <person name="Sacerdot C."/>
            <person name="Sarkar A."/>
            <person name="Savel G."/>
            <person name="Schacherer J."/>
            <person name="Sherman D."/>
            <person name="Straub M.-L."/>
            <person name="Stein N."/>
            <person name="Thierry A."/>
            <person name="Trautwein-Schult A."/>
            <person name="Westhof E."/>
            <person name="Worch S."/>
            <person name="Dujon B."/>
            <person name="Souciet J.-L."/>
            <person name="Wincker P."/>
            <person name="Scholz U."/>
            <person name="Neuveglise N."/>
        </authorList>
    </citation>
    <scope>NUCLEOTIDE SEQUENCE</scope>
    <source>
        <strain evidence="8">LS3</strain>
    </source>
</reference>
<keyword evidence="4" id="KW-0804">Transcription</keyword>
<dbReference type="PANTHER" id="PTHR11945:SF534">
    <property type="entry name" value="MYOCYTE-SPECIFIC ENHANCER FACTOR 2"/>
    <property type="match status" value="1"/>
</dbReference>
<dbReference type="Pfam" id="PF00319">
    <property type="entry name" value="SRF-TF"/>
    <property type="match status" value="1"/>
</dbReference>
<dbReference type="PANTHER" id="PTHR11945">
    <property type="entry name" value="MADS BOX PROTEIN"/>
    <property type="match status" value="1"/>
</dbReference>
<evidence type="ECO:0000313" key="8">
    <source>
        <dbReference type="EMBL" id="CDP37537.1"/>
    </source>
</evidence>
<feature type="compositionally biased region" description="Basic and acidic residues" evidence="6">
    <location>
        <begin position="72"/>
        <end position="88"/>
    </location>
</feature>
<dbReference type="PRINTS" id="PR00404">
    <property type="entry name" value="MADSDOMAIN"/>
</dbReference>
<dbReference type="InterPro" id="IPR036879">
    <property type="entry name" value="TF_MADSbox_sf"/>
</dbReference>
<feature type="region of interest" description="Disordered" evidence="6">
    <location>
        <begin position="172"/>
        <end position="634"/>
    </location>
</feature>
<dbReference type="GO" id="GO:0000981">
    <property type="term" value="F:DNA-binding transcription factor activity, RNA polymerase II-specific"/>
    <property type="evidence" value="ECO:0007669"/>
    <property type="project" value="TreeGrafter"/>
</dbReference>
<dbReference type="SUPFAM" id="SSF55455">
    <property type="entry name" value="SRF-like"/>
    <property type="match status" value="1"/>
</dbReference>